<organism evidence="2">
    <name type="scientific">Cucumis melo</name>
    <name type="common">Muskmelon</name>
    <dbReference type="NCBI Taxonomy" id="3656"/>
    <lineage>
        <taxon>Eukaryota</taxon>
        <taxon>Viridiplantae</taxon>
        <taxon>Streptophyta</taxon>
        <taxon>Embryophyta</taxon>
        <taxon>Tracheophyta</taxon>
        <taxon>Spermatophyta</taxon>
        <taxon>Magnoliopsida</taxon>
        <taxon>eudicotyledons</taxon>
        <taxon>Gunneridae</taxon>
        <taxon>Pentapetalae</taxon>
        <taxon>rosids</taxon>
        <taxon>fabids</taxon>
        <taxon>Cucurbitales</taxon>
        <taxon>Cucurbitaceae</taxon>
        <taxon>Benincaseae</taxon>
        <taxon>Cucumis</taxon>
    </lineage>
</organism>
<feature type="compositionally biased region" description="Basic residues" evidence="1">
    <location>
        <begin position="232"/>
        <end position="242"/>
    </location>
</feature>
<feature type="region of interest" description="Disordered" evidence="1">
    <location>
        <begin position="218"/>
        <end position="253"/>
    </location>
</feature>
<sequence>TIRLTSLNTLPFEPFIHKFFRIPFAATTVFSLSGFPNFHSLLLYLPFSFRNRSYTMDSDDDFQLLSSPQVDSPLVSGRKLKRLKKAATGFSEDLRKTDHQFSGGLLGEFSRIDDRFDDGFKIRELSALESEAEDSDKLKGQDLDDSDDLQQSGSGSTGLDDGGNLKVSLGLDGEGNDSGVDKGLEFDAVAGIDEKGGDQIPGMGMENGDALVDELEKKRPSLDAFEDEREAKRRKSKNKRLKSSGEPGDFNQAAVSKMTLERERREYVVQLRAESQRLLRDTRGAAFKPMPVVQKPISSVLEKIRRRKLELSTKSINIENTILDCDDEDDDNYQFTKVVTKHRLSVEGRADSVEKECGDMDKHPADEENKKDTMCIHERSNGTNMPPQRERATDNEVTEPFRAPVNDTQELFSDSQTSIGDDASNEMSKNPLQEKFTPSVLAMNLKLESPLLDDVLNETSSSHLQENFTPSVLAMDLRLDSAALDDSDEEEDNDKENVNPHPHGLSDLPSSVSGDPVKAFVDDEAEEEDDSDHDMRFHDDEEDDDADLEELQDMIATAYEENPLDNEKRNKLHQKWLEQQDAAGTENLLQKLKYGSKLTKPSLLEDENNEGENDDFEFCEADAEDSLPLDVARMNIRKVKQMLPQMYTDQDDPYMSDDEETERRLEREHNGKSTFLSPAEDESTREVFGLIKKLNVVPDVKKKPKAQLFSDPPLTGVGKNTSSKSSFLGRSSNFSLSSSHKHGSSTSSRSFIFGRDDTNSRSAIPTMEESSDQGQNEIKSTRISSAKFSYSQVRPSAQNSVQEIKSGSSLFDILRQSSLQLQRKPCTFGEESSQMSSAFASFKLEKTHMKKPIKTEGRF</sequence>
<evidence type="ECO:0000256" key="1">
    <source>
        <dbReference type="SAM" id="MobiDB-lite"/>
    </source>
</evidence>
<feature type="compositionally biased region" description="Acidic residues" evidence="1">
    <location>
        <begin position="649"/>
        <end position="660"/>
    </location>
</feature>
<feature type="compositionally biased region" description="Low complexity" evidence="1">
    <location>
        <begin position="721"/>
        <end position="750"/>
    </location>
</feature>
<feature type="region of interest" description="Disordered" evidence="1">
    <location>
        <begin position="706"/>
        <end position="777"/>
    </location>
</feature>
<dbReference type="PANTHER" id="PTHR36005">
    <property type="entry name" value="DNA LIGASE-LIKE PROTEIN"/>
    <property type="match status" value="1"/>
</dbReference>
<feature type="compositionally biased region" description="Low complexity" evidence="1">
    <location>
        <begin position="149"/>
        <end position="159"/>
    </location>
</feature>
<dbReference type="Gramene" id="MELO3C003852.2.1">
    <property type="protein sequence ID" value="MELO3C003852.2.1"/>
    <property type="gene ID" value="MELO3C003852.2"/>
</dbReference>
<protein>
    <submittedName>
        <fullName evidence="2">Uncharacterized protein</fullName>
    </submittedName>
</protein>
<feature type="compositionally biased region" description="Acidic residues" evidence="1">
    <location>
        <begin position="485"/>
        <end position="494"/>
    </location>
</feature>
<feature type="region of interest" description="Disordered" evidence="1">
    <location>
        <begin position="485"/>
        <end position="545"/>
    </location>
</feature>
<name>A0A9I9CHY3_CUCME</name>
<reference evidence="2" key="1">
    <citation type="submission" date="2023-03" db="UniProtKB">
        <authorList>
            <consortium name="EnsemblPlants"/>
        </authorList>
    </citation>
    <scope>IDENTIFICATION</scope>
</reference>
<dbReference type="EnsemblPlants" id="MELO3C003852.2.1">
    <property type="protein sequence ID" value="MELO3C003852.2.1"/>
    <property type="gene ID" value="MELO3C003852.2"/>
</dbReference>
<feature type="compositionally biased region" description="Acidic residues" evidence="1">
    <location>
        <begin position="522"/>
        <end position="532"/>
    </location>
</feature>
<accession>A0A9I9CHY3</accession>
<feature type="region of interest" description="Disordered" evidence="1">
    <location>
        <begin position="648"/>
        <end position="680"/>
    </location>
</feature>
<dbReference type="AlphaFoldDB" id="A0A9I9CHY3"/>
<dbReference type="PANTHER" id="PTHR36005:SF1">
    <property type="entry name" value="DNA LIGASE-LIKE PROTEIN"/>
    <property type="match status" value="1"/>
</dbReference>
<feature type="compositionally biased region" description="Basic and acidic residues" evidence="1">
    <location>
        <begin position="661"/>
        <end position="671"/>
    </location>
</feature>
<proteinExistence type="predicted"/>
<feature type="region of interest" description="Disordered" evidence="1">
    <location>
        <begin position="131"/>
        <end position="182"/>
    </location>
</feature>
<evidence type="ECO:0000313" key="2">
    <source>
        <dbReference type="EnsemblPlants" id="MELO3C003852.2.1"/>
    </source>
</evidence>